<dbReference type="Gene3D" id="1.20.1280.290">
    <property type="match status" value="2"/>
</dbReference>
<keyword evidence="6 15" id="KW-1133">Transmembrane helix</keyword>
<keyword evidence="17" id="KW-1185">Reference proteome</keyword>
<dbReference type="Pfam" id="PF04193">
    <property type="entry name" value="PQ-loop"/>
    <property type="match status" value="2"/>
</dbReference>
<evidence type="ECO:0000256" key="6">
    <source>
        <dbReference type="ARBA" id="ARBA00022989"/>
    </source>
</evidence>
<feature type="transmembrane region" description="Helical" evidence="15">
    <location>
        <begin position="145"/>
        <end position="166"/>
    </location>
</feature>
<dbReference type="GO" id="GO:0015174">
    <property type="term" value="F:basic amino acid transmembrane transporter activity"/>
    <property type="evidence" value="ECO:0007669"/>
    <property type="project" value="UniProtKB-ARBA"/>
</dbReference>
<dbReference type="AlphaFoldDB" id="A0AAZ3Q6A8"/>
<keyword evidence="8" id="KW-0325">Glycoprotein</keyword>
<evidence type="ECO:0000256" key="11">
    <source>
        <dbReference type="ARBA" id="ARBA00056009"/>
    </source>
</evidence>
<keyword evidence="3 15" id="KW-0812">Transmembrane</keyword>
<comment type="similarity">
    <text evidence="10">Belongs to the laat-1 family.</text>
</comment>
<evidence type="ECO:0000256" key="10">
    <source>
        <dbReference type="ARBA" id="ARBA00038039"/>
    </source>
</evidence>
<sequence>MFLNYALYCLVNMFEQRILRFDLRKALLPDRFCSFTVHGGSASRQTDVDSWTHFNNCPRIRMSLNLGSADGVLTLVSIGWNTDGNFSAVCPNGSIWVWEGLRECAQDARDMASVILGLLSIMCFMVSSLPQYYNSCKSGNMDSALSIWFLLLWLGGDSCNLVGSFLADQLPLQMYTAVYYVLADLLMLGMYFYYVAKNRMNNSRLVLNVVGVVYVLGFSASLMALPASQQDVVLSGFKGRALLSTTVDGIKAFSTKEIIGYIIGSISSVLYLCSRMPQMHINYTRKSTEGVSYFLFALVILGNTMYGLSVLLKNPEQGQGEGSYIIHHLPWLVGSLGTLSLDLLISIQFLIYRNNAPLELESQHGERAALLDK</sequence>
<dbReference type="InterPro" id="IPR006603">
    <property type="entry name" value="PQ-loop_rpt"/>
</dbReference>
<keyword evidence="2" id="KW-0813">Transport</keyword>
<gene>
    <name evidence="16" type="primary">LOC112222040</name>
</gene>
<dbReference type="SMART" id="SM00679">
    <property type="entry name" value="CTNS"/>
    <property type="match status" value="2"/>
</dbReference>
<evidence type="ECO:0000256" key="13">
    <source>
        <dbReference type="ARBA" id="ARBA00079342"/>
    </source>
</evidence>
<dbReference type="PANTHER" id="PTHR16201:SF36">
    <property type="entry name" value="LYSOSOMAL AMINO ACID TRANSPORTER 1 HOMOLOG"/>
    <property type="match status" value="1"/>
</dbReference>
<dbReference type="GO" id="GO:0080144">
    <property type="term" value="P:intracellular amino acid homeostasis"/>
    <property type="evidence" value="ECO:0007669"/>
    <property type="project" value="UniProtKB-ARBA"/>
</dbReference>
<name>A0AAZ3Q6A8_ONCTS</name>
<dbReference type="InterPro" id="IPR051415">
    <property type="entry name" value="LAAT-1"/>
</dbReference>
<dbReference type="GeneTree" id="ENSGT00390000003344"/>
<feature type="transmembrane region" description="Helical" evidence="15">
    <location>
        <begin position="293"/>
        <end position="312"/>
    </location>
</feature>
<feature type="transmembrane region" description="Helical" evidence="15">
    <location>
        <begin position="332"/>
        <end position="352"/>
    </location>
</feature>
<evidence type="ECO:0000256" key="15">
    <source>
        <dbReference type="SAM" id="Phobius"/>
    </source>
</evidence>
<dbReference type="PANTHER" id="PTHR16201">
    <property type="entry name" value="SEVEN TRANSMEMBRANE PROTEIN 1-RELATED"/>
    <property type="match status" value="1"/>
</dbReference>
<evidence type="ECO:0000256" key="5">
    <source>
        <dbReference type="ARBA" id="ARBA00022970"/>
    </source>
</evidence>
<keyword evidence="7 15" id="KW-0472">Membrane</keyword>
<keyword evidence="5" id="KW-0029">Amino-acid transport</keyword>
<dbReference type="FunFam" id="1.20.1280.290:FF:000013">
    <property type="entry name" value="lysosomal amino acid transporter 1 homolog"/>
    <property type="match status" value="1"/>
</dbReference>
<evidence type="ECO:0000256" key="2">
    <source>
        <dbReference type="ARBA" id="ARBA00022448"/>
    </source>
</evidence>
<dbReference type="FunFam" id="1.20.1280.290:FF:000017">
    <property type="entry name" value="lysosomal amino acid transporter 1 homolog"/>
    <property type="match status" value="1"/>
</dbReference>
<dbReference type="Ensembl" id="ENSOTST00005133020.1">
    <property type="protein sequence ID" value="ENSOTSP00005124772.1"/>
    <property type="gene ID" value="ENSOTSG00005030250.2"/>
</dbReference>
<feature type="transmembrane region" description="Helical" evidence="15">
    <location>
        <begin position="205"/>
        <end position="225"/>
    </location>
</feature>
<comment type="subcellular location">
    <subcellularLocation>
        <location evidence="1">Lysosome membrane</location>
        <topology evidence="1">Multi-pass membrane protein</topology>
    </subcellularLocation>
</comment>
<evidence type="ECO:0000256" key="7">
    <source>
        <dbReference type="ARBA" id="ARBA00023136"/>
    </source>
</evidence>
<organism evidence="16 17">
    <name type="scientific">Oncorhynchus tshawytscha</name>
    <name type="common">Chinook salmon</name>
    <name type="synonym">Salmo tshawytscha</name>
    <dbReference type="NCBI Taxonomy" id="74940"/>
    <lineage>
        <taxon>Eukaryota</taxon>
        <taxon>Metazoa</taxon>
        <taxon>Chordata</taxon>
        <taxon>Craniata</taxon>
        <taxon>Vertebrata</taxon>
        <taxon>Euteleostomi</taxon>
        <taxon>Actinopterygii</taxon>
        <taxon>Neopterygii</taxon>
        <taxon>Teleostei</taxon>
        <taxon>Protacanthopterygii</taxon>
        <taxon>Salmoniformes</taxon>
        <taxon>Salmonidae</taxon>
        <taxon>Salmoninae</taxon>
        <taxon>Oncorhynchus</taxon>
    </lineage>
</organism>
<evidence type="ECO:0000256" key="9">
    <source>
        <dbReference type="ARBA" id="ARBA00023228"/>
    </source>
</evidence>
<keyword evidence="4" id="KW-0677">Repeat</keyword>
<evidence type="ECO:0000256" key="1">
    <source>
        <dbReference type="ARBA" id="ARBA00004155"/>
    </source>
</evidence>
<accession>A0AAZ3Q6A8</accession>
<reference evidence="16" key="2">
    <citation type="submission" date="2025-08" db="UniProtKB">
        <authorList>
            <consortium name="Ensembl"/>
        </authorList>
    </citation>
    <scope>IDENTIFICATION</scope>
</reference>
<reference evidence="16" key="3">
    <citation type="submission" date="2025-09" db="UniProtKB">
        <authorList>
            <consortium name="Ensembl"/>
        </authorList>
    </citation>
    <scope>IDENTIFICATION</scope>
</reference>
<proteinExistence type="inferred from homology"/>
<dbReference type="GO" id="GO:0005765">
    <property type="term" value="C:lysosomal membrane"/>
    <property type="evidence" value="ECO:0007669"/>
    <property type="project" value="UniProtKB-SubCell"/>
</dbReference>
<evidence type="ECO:0000313" key="16">
    <source>
        <dbReference type="Ensembl" id="ENSOTSP00005124772.1"/>
    </source>
</evidence>
<dbReference type="Proteomes" id="UP000694402">
    <property type="component" value="Unassembled WGS sequence"/>
</dbReference>
<evidence type="ECO:0000256" key="3">
    <source>
        <dbReference type="ARBA" id="ARBA00022692"/>
    </source>
</evidence>
<protein>
    <recommendedName>
        <fullName evidence="12">Lysosomal amino acid transporter 1 homolog</fullName>
    </recommendedName>
    <alternativeName>
        <fullName evidence="13">PQ-loop repeat-containing protein 2</fullName>
    </alternativeName>
    <alternativeName>
        <fullName evidence="14">Solute carrier family 66 member 1</fullName>
    </alternativeName>
</protein>
<evidence type="ECO:0000256" key="12">
    <source>
        <dbReference type="ARBA" id="ARBA00068323"/>
    </source>
</evidence>
<keyword evidence="9" id="KW-0458">Lysosome</keyword>
<feature type="transmembrane region" description="Helical" evidence="15">
    <location>
        <begin position="172"/>
        <end position="193"/>
    </location>
</feature>
<reference evidence="17" key="1">
    <citation type="journal article" date="2018" name="PLoS ONE">
        <title>Chinook salmon (Oncorhynchus tshawytscha) genome and transcriptome.</title>
        <authorList>
            <person name="Christensen K.A."/>
            <person name="Leong J.S."/>
            <person name="Sakhrani D."/>
            <person name="Biagi C.A."/>
            <person name="Minkley D.R."/>
            <person name="Withler R.E."/>
            <person name="Rondeau E.B."/>
            <person name="Koop B.F."/>
            <person name="Devlin R.H."/>
        </authorList>
    </citation>
    <scope>NUCLEOTIDE SEQUENCE [LARGE SCALE GENOMIC DNA]</scope>
</reference>
<comment type="function">
    <text evidence="11">Amino acid transporter that specifically mediates the pH-dependent export of the cationic amino acids arginine, histidine and lysine from lysosomes.</text>
</comment>
<evidence type="ECO:0000256" key="4">
    <source>
        <dbReference type="ARBA" id="ARBA00022737"/>
    </source>
</evidence>
<evidence type="ECO:0000256" key="8">
    <source>
        <dbReference type="ARBA" id="ARBA00023180"/>
    </source>
</evidence>
<evidence type="ECO:0000256" key="14">
    <source>
        <dbReference type="ARBA" id="ARBA00081269"/>
    </source>
</evidence>
<feature type="transmembrane region" description="Helical" evidence="15">
    <location>
        <begin position="258"/>
        <end position="273"/>
    </location>
</feature>
<feature type="transmembrane region" description="Helical" evidence="15">
    <location>
        <begin position="111"/>
        <end position="133"/>
    </location>
</feature>
<evidence type="ECO:0000313" key="17">
    <source>
        <dbReference type="Proteomes" id="UP000694402"/>
    </source>
</evidence>